<proteinExistence type="predicted"/>
<evidence type="ECO:0000313" key="3">
    <source>
        <dbReference type="Proteomes" id="UP001279734"/>
    </source>
</evidence>
<feature type="compositionally biased region" description="Low complexity" evidence="1">
    <location>
        <begin position="37"/>
        <end position="47"/>
    </location>
</feature>
<protein>
    <submittedName>
        <fullName evidence="2">Uncharacterized protein</fullName>
    </submittedName>
</protein>
<feature type="region of interest" description="Disordered" evidence="1">
    <location>
        <begin position="1"/>
        <end position="47"/>
    </location>
</feature>
<dbReference type="AlphaFoldDB" id="A0AAD3T3B6"/>
<gene>
    <name evidence="2" type="ORF">Nepgr_022848</name>
</gene>
<name>A0AAD3T3B6_NEPGR</name>
<comment type="caution">
    <text evidence="2">The sequence shown here is derived from an EMBL/GenBank/DDBJ whole genome shotgun (WGS) entry which is preliminary data.</text>
</comment>
<reference evidence="2" key="1">
    <citation type="submission" date="2023-05" db="EMBL/GenBank/DDBJ databases">
        <title>Nepenthes gracilis genome sequencing.</title>
        <authorList>
            <person name="Fukushima K."/>
        </authorList>
    </citation>
    <scope>NUCLEOTIDE SEQUENCE</scope>
    <source>
        <strain evidence="2">SING2019-196</strain>
    </source>
</reference>
<evidence type="ECO:0000256" key="1">
    <source>
        <dbReference type="SAM" id="MobiDB-lite"/>
    </source>
</evidence>
<sequence>MPDHHSPISEAAAESIYRRDRGHDLGSPLRHPRHSPTESSGGSTTTSHKIMAATLVLPTSSYALSRAELSITVSGSVTRECKSS</sequence>
<keyword evidence="3" id="KW-1185">Reference proteome</keyword>
<dbReference type="Proteomes" id="UP001279734">
    <property type="component" value="Unassembled WGS sequence"/>
</dbReference>
<evidence type="ECO:0000313" key="2">
    <source>
        <dbReference type="EMBL" id="GMH21006.1"/>
    </source>
</evidence>
<dbReference type="EMBL" id="BSYO01000022">
    <property type="protein sequence ID" value="GMH21006.1"/>
    <property type="molecule type" value="Genomic_DNA"/>
</dbReference>
<organism evidence="2 3">
    <name type="scientific">Nepenthes gracilis</name>
    <name type="common">Slender pitcher plant</name>
    <dbReference type="NCBI Taxonomy" id="150966"/>
    <lineage>
        <taxon>Eukaryota</taxon>
        <taxon>Viridiplantae</taxon>
        <taxon>Streptophyta</taxon>
        <taxon>Embryophyta</taxon>
        <taxon>Tracheophyta</taxon>
        <taxon>Spermatophyta</taxon>
        <taxon>Magnoliopsida</taxon>
        <taxon>eudicotyledons</taxon>
        <taxon>Gunneridae</taxon>
        <taxon>Pentapetalae</taxon>
        <taxon>Caryophyllales</taxon>
        <taxon>Nepenthaceae</taxon>
        <taxon>Nepenthes</taxon>
    </lineage>
</organism>
<accession>A0AAD3T3B6</accession>